<feature type="transmembrane region" description="Helical" evidence="7">
    <location>
        <begin position="384"/>
        <end position="405"/>
    </location>
</feature>
<proteinExistence type="inferred from homology"/>
<dbReference type="AlphaFoldDB" id="A0A4Z0R411"/>
<keyword evidence="6 7" id="KW-0472">Membrane</keyword>
<keyword evidence="9" id="KW-1185">Reference proteome</keyword>
<dbReference type="InterPro" id="IPR005614">
    <property type="entry name" value="NrfD-like"/>
</dbReference>
<evidence type="ECO:0000256" key="3">
    <source>
        <dbReference type="ARBA" id="ARBA00022475"/>
    </source>
</evidence>
<protein>
    <submittedName>
        <fullName evidence="8">Molybdopterin oxidoreductase</fullName>
    </submittedName>
</protein>
<evidence type="ECO:0000313" key="8">
    <source>
        <dbReference type="EMBL" id="TGE37528.1"/>
    </source>
</evidence>
<feature type="transmembrane region" description="Helical" evidence="7">
    <location>
        <begin position="334"/>
        <end position="357"/>
    </location>
</feature>
<feature type="transmembrane region" description="Helical" evidence="7">
    <location>
        <begin position="78"/>
        <end position="96"/>
    </location>
</feature>
<dbReference type="InterPro" id="IPR052049">
    <property type="entry name" value="Electron_transfer_protein"/>
</dbReference>
<feature type="transmembrane region" description="Helical" evidence="7">
    <location>
        <begin position="42"/>
        <end position="66"/>
    </location>
</feature>
<dbReference type="Proteomes" id="UP000298460">
    <property type="component" value="Unassembled WGS sequence"/>
</dbReference>
<dbReference type="Pfam" id="PF03916">
    <property type="entry name" value="NrfD"/>
    <property type="match status" value="1"/>
</dbReference>
<dbReference type="GO" id="GO:0005886">
    <property type="term" value="C:plasma membrane"/>
    <property type="evidence" value="ECO:0007669"/>
    <property type="project" value="UniProtKB-SubCell"/>
</dbReference>
<feature type="transmembrane region" description="Helical" evidence="7">
    <location>
        <begin position="184"/>
        <end position="207"/>
    </location>
</feature>
<dbReference type="PANTHER" id="PTHR34856">
    <property type="entry name" value="PROTEIN NRFD"/>
    <property type="match status" value="1"/>
</dbReference>
<name>A0A4Z0R411_9FIRM</name>
<sequence length="434" mass="48302">MQKRLYYILLLILTGIGFWFVGMRLMNGMLVTNLTSYSSWGLWVVFYIFFIGLSAGSFLLSTMIYVFKMHALEKIGRLSLLSALFSLVGGLMFVLIDLGHPERFWYTLVHRNFTSVLEWEIHFYLLYILLVVGELWLIMRDDLSLMATNEPGIRGKLGRFLSMGYRTVANPEGRVKQSQFAGRWVRILGMLGVPMAIAVHGGTGSIFAVQIAKPALNSAIIPIIYIVSALVSGAALITFLYAFFGKDDKDKPNVIASLTNLLVLFIGIDLILVLAEFLIGLYGGIPEDVHSLKEILAGSYGPIFWIGQIGLAVVIPILLIYLSRNKEGSYKLQGLAGLSTVLGIIAVRINLVMPAYITPQLHGLDKAFVDSRLVYSYFPSTNEFFSSLGIIAFVILMFSVAWELLPILERNNHPIQGRGSNDYGINTKRATHKA</sequence>
<evidence type="ECO:0000256" key="1">
    <source>
        <dbReference type="ARBA" id="ARBA00004651"/>
    </source>
</evidence>
<evidence type="ECO:0000256" key="5">
    <source>
        <dbReference type="ARBA" id="ARBA00022989"/>
    </source>
</evidence>
<feature type="transmembrane region" description="Helical" evidence="7">
    <location>
        <begin position="219"/>
        <end position="243"/>
    </location>
</feature>
<dbReference type="EMBL" id="SPQQ01000004">
    <property type="protein sequence ID" value="TGE37528.1"/>
    <property type="molecule type" value="Genomic_DNA"/>
</dbReference>
<keyword evidence="4 7" id="KW-0812">Transmembrane</keyword>
<feature type="transmembrane region" description="Helical" evidence="7">
    <location>
        <begin position="303"/>
        <end position="322"/>
    </location>
</feature>
<evidence type="ECO:0000256" key="2">
    <source>
        <dbReference type="ARBA" id="ARBA00008929"/>
    </source>
</evidence>
<evidence type="ECO:0000256" key="6">
    <source>
        <dbReference type="ARBA" id="ARBA00023136"/>
    </source>
</evidence>
<dbReference type="Gene3D" id="1.20.1630.10">
    <property type="entry name" value="Formate dehydrogenase/DMSO reductase domain"/>
    <property type="match status" value="1"/>
</dbReference>
<evidence type="ECO:0000313" key="9">
    <source>
        <dbReference type="Proteomes" id="UP000298460"/>
    </source>
</evidence>
<evidence type="ECO:0000256" key="7">
    <source>
        <dbReference type="SAM" id="Phobius"/>
    </source>
</evidence>
<feature type="transmembrane region" description="Helical" evidence="7">
    <location>
        <begin position="5"/>
        <end position="22"/>
    </location>
</feature>
<comment type="caution">
    <text evidence="8">The sequence shown here is derived from an EMBL/GenBank/DDBJ whole genome shotgun (WGS) entry which is preliminary data.</text>
</comment>
<reference evidence="8 9" key="1">
    <citation type="submission" date="2019-03" db="EMBL/GenBank/DDBJ databases">
        <title>Draft Genome Sequence of Desulfosporosinus fructosivorans Strain 63.6F, Isolated from Marine Sediment in the Baltic Sea.</title>
        <authorList>
            <person name="Hausmann B."/>
            <person name="Vandieken V."/>
            <person name="Pjevac P."/>
            <person name="Schreck K."/>
            <person name="Herbold C.W."/>
            <person name="Loy A."/>
        </authorList>
    </citation>
    <scope>NUCLEOTIDE SEQUENCE [LARGE SCALE GENOMIC DNA]</scope>
    <source>
        <strain evidence="8 9">63.6F</strain>
    </source>
</reference>
<evidence type="ECO:0000256" key="4">
    <source>
        <dbReference type="ARBA" id="ARBA00022692"/>
    </source>
</evidence>
<organism evidence="8 9">
    <name type="scientific">Desulfosporosinus fructosivorans</name>
    <dbReference type="NCBI Taxonomy" id="2018669"/>
    <lineage>
        <taxon>Bacteria</taxon>
        <taxon>Bacillati</taxon>
        <taxon>Bacillota</taxon>
        <taxon>Clostridia</taxon>
        <taxon>Eubacteriales</taxon>
        <taxon>Desulfitobacteriaceae</taxon>
        <taxon>Desulfosporosinus</taxon>
    </lineage>
</organism>
<comment type="subcellular location">
    <subcellularLocation>
        <location evidence="1">Cell membrane</location>
        <topology evidence="1">Multi-pass membrane protein</topology>
    </subcellularLocation>
</comment>
<feature type="transmembrane region" description="Helical" evidence="7">
    <location>
        <begin position="121"/>
        <end position="139"/>
    </location>
</feature>
<feature type="transmembrane region" description="Helical" evidence="7">
    <location>
        <begin position="255"/>
        <end position="283"/>
    </location>
</feature>
<dbReference type="OrthoDB" id="9768158at2"/>
<accession>A0A4Z0R411</accession>
<keyword evidence="5 7" id="KW-1133">Transmembrane helix</keyword>
<dbReference type="PANTHER" id="PTHR34856:SF2">
    <property type="entry name" value="PROTEIN NRFD"/>
    <property type="match status" value="1"/>
</dbReference>
<dbReference type="RefSeq" id="WP_135547129.1">
    <property type="nucleotide sequence ID" value="NZ_SPQQ01000004.1"/>
</dbReference>
<gene>
    <name evidence="8" type="ORF">E4K67_12310</name>
</gene>
<comment type="similarity">
    <text evidence="2">Belongs to the NrfD family.</text>
</comment>
<keyword evidence="3" id="KW-1003">Cell membrane</keyword>